<evidence type="ECO:0000313" key="2">
    <source>
        <dbReference type="Proteomes" id="UP001519460"/>
    </source>
</evidence>
<protein>
    <recommendedName>
        <fullName evidence="3">Secreted protein</fullName>
    </recommendedName>
</protein>
<name>A0ABD0M396_9CAEN</name>
<keyword evidence="2" id="KW-1185">Reference proteome</keyword>
<comment type="caution">
    <text evidence="1">The sequence shown here is derived from an EMBL/GenBank/DDBJ whole genome shotgun (WGS) entry which is preliminary data.</text>
</comment>
<proteinExistence type="predicted"/>
<reference evidence="1 2" key="1">
    <citation type="journal article" date="2023" name="Sci. Data">
        <title>Genome assembly of the Korean intertidal mud-creeper Batillaria attramentaria.</title>
        <authorList>
            <person name="Patra A.K."/>
            <person name="Ho P.T."/>
            <person name="Jun S."/>
            <person name="Lee S.J."/>
            <person name="Kim Y."/>
            <person name="Won Y.J."/>
        </authorList>
    </citation>
    <scope>NUCLEOTIDE SEQUENCE [LARGE SCALE GENOMIC DNA]</scope>
    <source>
        <strain evidence="1">Wonlab-2016</strain>
    </source>
</reference>
<dbReference type="Proteomes" id="UP001519460">
    <property type="component" value="Unassembled WGS sequence"/>
</dbReference>
<dbReference type="EMBL" id="JACVVK020000009">
    <property type="protein sequence ID" value="KAK7505794.1"/>
    <property type="molecule type" value="Genomic_DNA"/>
</dbReference>
<gene>
    <name evidence="1" type="ORF">BaRGS_00003065</name>
</gene>
<accession>A0ABD0M396</accession>
<organism evidence="1 2">
    <name type="scientific">Batillaria attramentaria</name>
    <dbReference type="NCBI Taxonomy" id="370345"/>
    <lineage>
        <taxon>Eukaryota</taxon>
        <taxon>Metazoa</taxon>
        <taxon>Spiralia</taxon>
        <taxon>Lophotrochozoa</taxon>
        <taxon>Mollusca</taxon>
        <taxon>Gastropoda</taxon>
        <taxon>Caenogastropoda</taxon>
        <taxon>Sorbeoconcha</taxon>
        <taxon>Cerithioidea</taxon>
        <taxon>Batillariidae</taxon>
        <taxon>Batillaria</taxon>
    </lineage>
</organism>
<sequence>MFSRSCCISLVLARQRASGDSRSIPDDLPAVCWRERLKEGLFEACNERGSWDEYWLNLFPPDVACTSLTLPALAWVSDTGHPDHFQAGTELKTTAVMCNPLSMDVGDGGLWRA</sequence>
<dbReference type="AlphaFoldDB" id="A0ABD0M396"/>
<evidence type="ECO:0000313" key="1">
    <source>
        <dbReference type="EMBL" id="KAK7505794.1"/>
    </source>
</evidence>
<evidence type="ECO:0008006" key="3">
    <source>
        <dbReference type="Google" id="ProtNLM"/>
    </source>
</evidence>